<dbReference type="AlphaFoldDB" id="A0A2P6NJW3"/>
<dbReference type="GO" id="GO:0016887">
    <property type="term" value="F:ATP hydrolysis activity"/>
    <property type="evidence" value="ECO:0007669"/>
    <property type="project" value="InterPro"/>
</dbReference>
<evidence type="ECO:0000256" key="3">
    <source>
        <dbReference type="ARBA" id="ARBA00022840"/>
    </source>
</evidence>
<feature type="binding site" evidence="5">
    <location>
        <position position="159"/>
    </location>
    <ligand>
        <name>ATP</name>
        <dbReference type="ChEBI" id="CHEBI:30616"/>
    </ligand>
</feature>
<feature type="region of interest" description="Disordered" evidence="6">
    <location>
        <begin position="28"/>
        <end position="56"/>
    </location>
</feature>
<dbReference type="Proteomes" id="UP000241769">
    <property type="component" value="Unassembled WGS sequence"/>
</dbReference>
<dbReference type="InterPro" id="IPR001404">
    <property type="entry name" value="Hsp90_fam"/>
</dbReference>
<feature type="compositionally biased region" description="Polar residues" evidence="6">
    <location>
        <begin position="28"/>
        <end position="37"/>
    </location>
</feature>
<dbReference type="PRINTS" id="PR00775">
    <property type="entry name" value="HEATSHOCK90"/>
</dbReference>
<dbReference type="SUPFAM" id="SSF110942">
    <property type="entry name" value="HSP90 C-terminal domain"/>
    <property type="match status" value="1"/>
</dbReference>
<dbReference type="InterPro" id="IPR020568">
    <property type="entry name" value="Ribosomal_Su5_D2-typ_SF"/>
</dbReference>
<dbReference type="GO" id="GO:0051082">
    <property type="term" value="F:unfolded protein binding"/>
    <property type="evidence" value="ECO:0007669"/>
    <property type="project" value="InterPro"/>
</dbReference>
<feature type="binding site" evidence="5">
    <location>
        <position position="113"/>
    </location>
    <ligand>
        <name>ATP</name>
        <dbReference type="ChEBI" id="CHEBI:30616"/>
    </ligand>
</feature>
<evidence type="ECO:0000256" key="1">
    <source>
        <dbReference type="ARBA" id="ARBA00008239"/>
    </source>
</evidence>
<feature type="binding site" evidence="5">
    <location>
        <position position="172"/>
    </location>
    <ligand>
        <name>ATP</name>
        <dbReference type="ChEBI" id="CHEBI:30616"/>
    </ligand>
</feature>
<keyword evidence="7" id="KW-0732">Signal</keyword>
<feature type="binding site" evidence="5">
    <location>
        <position position="458"/>
    </location>
    <ligand>
        <name>ATP</name>
        <dbReference type="ChEBI" id="CHEBI:30616"/>
    </ligand>
</feature>
<dbReference type="GO" id="GO:0140662">
    <property type="term" value="F:ATP-dependent protein folding chaperone"/>
    <property type="evidence" value="ECO:0007669"/>
    <property type="project" value="InterPro"/>
</dbReference>
<feature type="chain" id="PRO_5015143465" evidence="7">
    <location>
        <begin position="26"/>
        <end position="781"/>
    </location>
</feature>
<dbReference type="STRING" id="1890364.A0A2P6NJW3"/>
<dbReference type="Pfam" id="PF00183">
    <property type="entry name" value="HSP90"/>
    <property type="match status" value="1"/>
</dbReference>
<accession>A0A2P6NJW3</accession>
<feature type="domain" description="Histidine kinase/HSP90-like ATPase" evidence="8">
    <location>
        <begin position="106"/>
        <end position="261"/>
    </location>
</feature>
<feature type="signal peptide" evidence="7">
    <location>
        <begin position="1"/>
        <end position="25"/>
    </location>
</feature>
<name>A0A2P6NJW3_9EUKA</name>
<dbReference type="CDD" id="cd16927">
    <property type="entry name" value="HATPase_Hsp90-like"/>
    <property type="match status" value="1"/>
</dbReference>
<dbReference type="FunFam" id="3.30.565.10:FF:000005">
    <property type="entry name" value="Heat shock protein 90"/>
    <property type="match status" value="1"/>
</dbReference>
<dbReference type="InterPro" id="IPR037196">
    <property type="entry name" value="HSP90_C"/>
</dbReference>
<dbReference type="InterPro" id="IPR003594">
    <property type="entry name" value="HATPase_dom"/>
</dbReference>
<keyword evidence="10" id="KW-1185">Reference proteome</keyword>
<dbReference type="InterPro" id="IPR036890">
    <property type="entry name" value="HATPase_C_sf"/>
</dbReference>
<feature type="compositionally biased region" description="Basic and acidic residues" evidence="6">
    <location>
        <begin position="42"/>
        <end position="56"/>
    </location>
</feature>
<dbReference type="EMBL" id="MDYQ01000067">
    <property type="protein sequence ID" value="PRP84234.1"/>
    <property type="molecule type" value="Genomic_DNA"/>
</dbReference>
<dbReference type="Gene3D" id="3.40.50.11260">
    <property type="match status" value="1"/>
</dbReference>
<feature type="binding site" evidence="5">
    <location>
        <begin position="179"/>
        <end position="180"/>
    </location>
    <ligand>
        <name>ATP</name>
        <dbReference type="ChEBI" id="CHEBI:30616"/>
    </ligand>
</feature>
<dbReference type="Gene3D" id="1.20.120.790">
    <property type="entry name" value="Heat shock protein 90, C-terminal domain"/>
    <property type="match status" value="1"/>
</dbReference>
<dbReference type="FunCoup" id="A0A2P6NJW3">
    <property type="interactions" value="234"/>
</dbReference>
<dbReference type="Gene3D" id="3.30.565.10">
    <property type="entry name" value="Histidine kinase-like ATPase, C-terminal domain"/>
    <property type="match status" value="1"/>
</dbReference>
<proteinExistence type="inferred from homology"/>
<keyword evidence="2 5" id="KW-0547">Nucleotide-binding</keyword>
<feature type="binding site" evidence="5">
    <location>
        <position position="117"/>
    </location>
    <ligand>
        <name>ATP</name>
        <dbReference type="ChEBI" id="CHEBI:30616"/>
    </ligand>
</feature>
<evidence type="ECO:0000256" key="4">
    <source>
        <dbReference type="ARBA" id="ARBA00023186"/>
    </source>
</evidence>
<protein>
    <submittedName>
        <fullName evidence="9">Endoplasmin</fullName>
    </submittedName>
</protein>
<dbReference type="PIRSF" id="PIRSF002583">
    <property type="entry name" value="Hsp90"/>
    <property type="match status" value="1"/>
</dbReference>
<evidence type="ECO:0000313" key="9">
    <source>
        <dbReference type="EMBL" id="PRP84234.1"/>
    </source>
</evidence>
<evidence type="ECO:0000256" key="5">
    <source>
        <dbReference type="PIRSR" id="PIRSR002583-1"/>
    </source>
</evidence>
<gene>
    <name evidence="9" type="ORF">PROFUN_08434</name>
</gene>
<dbReference type="NCBIfam" id="NF003555">
    <property type="entry name" value="PRK05218.1"/>
    <property type="match status" value="1"/>
</dbReference>
<keyword evidence="4" id="KW-0143">Chaperone</keyword>
<dbReference type="Pfam" id="PF13589">
    <property type="entry name" value="HATPase_c_3"/>
    <property type="match status" value="1"/>
</dbReference>
<feature type="binding site" evidence="5">
    <location>
        <position position="178"/>
    </location>
    <ligand>
        <name>ATP</name>
        <dbReference type="ChEBI" id="CHEBI:30616"/>
    </ligand>
</feature>
<feature type="binding site" evidence="5">
    <location>
        <begin position="199"/>
        <end position="204"/>
    </location>
    <ligand>
        <name>ATP</name>
        <dbReference type="ChEBI" id="CHEBI:30616"/>
    </ligand>
</feature>
<dbReference type="HAMAP" id="MF_00505">
    <property type="entry name" value="HSP90"/>
    <property type="match status" value="1"/>
</dbReference>
<feature type="compositionally biased region" description="Acidic residues" evidence="6">
    <location>
        <begin position="313"/>
        <end position="326"/>
    </location>
</feature>
<evidence type="ECO:0000256" key="7">
    <source>
        <dbReference type="SAM" id="SignalP"/>
    </source>
</evidence>
<sequence>MRRGVGILLLMAFVALAFLPAVITAQGETQAASSPDTPTVDRPLRANEKAGSKTDDEVIAREEEEIRSDGFSTKEIKQIREKAQTLQFQAEVNKLMGIIINSLYSSKEVFLREVISNASDALDKIRHISLGDRSQLDSGSKLEIRIKADRQARTLTITDSGVGMTKEELINNLGTIAKSGTTEFLKTLKDTQDSNLIGQFGVGFYSVYLVADNVTVITKSNNDAQYVWQSDAHSTFTISEDPRGDTLKRGTSIVLHIKEGEEEFLEQEKLATLVKKYSEFINFPIYLWTEKEQDVEVPLTEEELAVKRKERDEAAEEAEADEEQPDIETTKTVKEKVPQWEIMNETKPIWTKSPKEVTQEEYNAFFKVLAKDLGDKDPLAHVHFNAEGDVEFKSLLYIPAEVPSQQQQESLVQAMGRNIKLYVKRVFITDDFRDILPKYMSFIRGIVDADDLPLNVSREMLQEHRNLAIIKNKVIRRCLALFQDLADNDKEKYEKFYEVYHQNIKLGIVEDAKNRARLSKLLMFTSSKSNGKMIHLDEYMERMKSDQKEIYYLSGDSLDTIKASPLLERITKKGYEVLYMDKPIDEYAVSSIEKYDGKFQLRNVAKGNLDLGDDKEETKRLDEEFTPLTKWIKEQLSDKLEAVRVSVRLVEAPAALVSSLFGWSPQMEKIIRAQALADPVSKHFAPKKVLEINPRHPLIHELSRRVAEDSNDQGAKDLIEVLYQTSAMSSGFNLEDPVGFANQIVKLMNQNLNLDPNAKATVEDFPVEEESSDEPQTKDEL</sequence>
<dbReference type="GO" id="GO:0005524">
    <property type="term" value="F:ATP binding"/>
    <property type="evidence" value="ECO:0007669"/>
    <property type="project" value="UniProtKB-KW"/>
</dbReference>
<keyword evidence="3 5" id="KW-0067">ATP-binding</keyword>
<reference evidence="9 10" key="1">
    <citation type="journal article" date="2018" name="Genome Biol. Evol.">
        <title>Multiple Roots of Fruiting Body Formation in Amoebozoa.</title>
        <authorList>
            <person name="Hillmann F."/>
            <person name="Forbes G."/>
            <person name="Novohradska S."/>
            <person name="Ferling I."/>
            <person name="Riege K."/>
            <person name="Groth M."/>
            <person name="Westermann M."/>
            <person name="Marz M."/>
            <person name="Spaller T."/>
            <person name="Winckler T."/>
            <person name="Schaap P."/>
            <person name="Glockner G."/>
        </authorList>
    </citation>
    <scope>NUCLEOTIDE SEQUENCE [LARGE SCALE GENOMIC DNA]</scope>
    <source>
        <strain evidence="9 10">Jena</strain>
    </source>
</reference>
<feature type="binding site" evidence="5">
    <location>
        <position position="251"/>
    </location>
    <ligand>
        <name>ATP</name>
        <dbReference type="ChEBI" id="CHEBI:30616"/>
    </ligand>
</feature>
<dbReference type="SMART" id="SM00387">
    <property type="entry name" value="HATPase_c"/>
    <property type="match status" value="1"/>
</dbReference>
<evidence type="ECO:0000256" key="6">
    <source>
        <dbReference type="SAM" id="MobiDB-lite"/>
    </source>
</evidence>
<dbReference type="OrthoDB" id="5426351at2759"/>
<evidence type="ECO:0000256" key="2">
    <source>
        <dbReference type="ARBA" id="ARBA00022741"/>
    </source>
</evidence>
<comment type="caution">
    <text evidence="9">The sequence shown here is derived from an EMBL/GenBank/DDBJ whole genome shotgun (WGS) entry which is preliminary data.</text>
</comment>
<evidence type="ECO:0000313" key="10">
    <source>
        <dbReference type="Proteomes" id="UP000241769"/>
    </source>
</evidence>
<dbReference type="InParanoid" id="A0A2P6NJW3"/>
<organism evidence="9 10">
    <name type="scientific">Planoprotostelium fungivorum</name>
    <dbReference type="NCBI Taxonomy" id="1890364"/>
    <lineage>
        <taxon>Eukaryota</taxon>
        <taxon>Amoebozoa</taxon>
        <taxon>Evosea</taxon>
        <taxon>Variosea</taxon>
        <taxon>Cavosteliida</taxon>
        <taxon>Cavosteliaceae</taxon>
        <taxon>Planoprotostelium</taxon>
    </lineage>
</organism>
<dbReference type="PANTHER" id="PTHR11528">
    <property type="entry name" value="HEAT SHOCK PROTEIN 90 FAMILY MEMBER"/>
    <property type="match status" value="1"/>
</dbReference>
<feature type="region of interest" description="Disordered" evidence="6">
    <location>
        <begin position="309"/>
        <end position="334"/>
    </location>
</feature>
<dbReference type="FunFam" id="3.30.230.80:FF:000001">
    <property type="entry name" value="Heat shock protein 90 alpha"/>
    <property type="match status" value="1"/>
</dbReference>
<dbReference type="FunFam" id="1.20.120.790:FF:000001">
    <property type="entry name" value="Heat shock protein 90 alpha"/>
    <property type="match status" value="1"/>
</dbReference>
<dbReference type="SUPFAM" id="SSF54211">
    <property type="entry name" value="Ribosomal protein S5 domain 2-like"/>
    <property type="match status" value="1"/>
</dbReference>
<feature type="binding site" evidence="5">
    <location>
        <position position="164"/>
    </location>
    <ligand>
        <name>ATP</name>
        <dbReference type="ChEBI" id="CHEBI:30616"/>
    </ligand>
</feature>
<dbReference type="Gene3D" id="3.30.230.80">
    <property type="match status" value="1"/>
</dbReference>
<dbReference type="SUPFAM" id="SSF55874">
    <property type="entry name" value="ATPase domain of HSP90 chaperone/DNA topoisomerase II/histidine kinase"/>
    <property type="match status" value="1"/>
</dbReference>
<feature type="region of interest" description="Disordered" evidence="6">
    <location>
        <begin position="761"/>
        <end position="781"/>
    </location>
</feature>
<comment type="similarity">
    <text evidence="1">Belongs to the heat shock protein 90 family.</text>
</comment>
<dbReference type="InterPro" id="IPR020575">
    <property type="entry name" value="Hsp90_N"/>
</dbReference>
<evidence type="ECO:0000259" key="8">
    <source>
        <dbReference type="SMART" id="SM00387"/>
    </source>
</evidence>